<evidence type="ECO:0000256" key="1">
    <source>
        <dbReference type="ARBA" id="ARBA00009964"/>
    </source>
</evidence>
<gene>
    <name evidence="3" type="ORF">C666_17760</name>
</gene>
<evidence type="ECO:0000313" key="4">
    <source>
        <dbReference type="Proteomes" id="UP000013232"/>
    </source>
</evidence>
<dbReference type="InterPro" id="IPR002514">
    <property type="entry name" value="Transposase_8"/>
</dbReference>
<dbReference type="InterPro" id="IPR036388">
    <property type="entry name" value="WH-like_DNA-bd_sf"/>
</dbReference>
<evidence type="ECO:0000256" key="2">
    <source>
        <dbReference type="SAM" id="MobiDB-lite"/>
    </source>
</evidence>
<organism evidence="3 4">
    <name type="scientific">Thauera linaloolentis (strain DSM 12138 / JCM 21573 / CCUG 41526 / CIP 105981 / IAM 15112 / NBRC 102519 / 47Lol)</name>
    <dbReference type="NCBI Taxonomy" id="1123367"/>
    <lineage>
        <taxon>Bacteria</taxon>
        <taxon>Pseudomonadati</taxon>
        <taxon>Pseudomonadota</taxon>
        <taxon>Betaproteobacteria</taxon>
        <taxon>Rhodocyclales</taxon>
        <taxon>Zoogloeaceae</taxon>
        <taxon>Thauera</taxon>
    </lineage>
</organism>
<comment type="caution">
    <text evidence="3">The sequence shown here is derived from an EMBL/GenBank/DDBJ whole genome shotgun (WGS) entry which is preliminary data.</text>
</comment>
<feature type="compositionally biased region" description="Basic residues" evidence="2">
    <location>
        <begin position="13"/>
        <end position="22"/>
    </location>
</feature>
<name>N6YP87_THAL4</name>
<proteinExistence type="inferred from homology"/>
<dbReference type="Gene3D" id="1.10.10.10">
    <property type="entry name" value="Winged helix-like DNA-binding domain superfamily/Winged helix DNA-binding domain"/>
    <property type="match status" value="1"/>
</dbReference>
<comment type="similarity">
    <text evidence="1">Belongs to the transposase 8 family.</text>
</comment>
<dbReference type="Proteomes" id="UP000013232">
    <property type="component" value="Unassembled WGS sequence"/>
</dbReference>
<sequence>MDFMDTNLDQHPRRGPRGPYRRHSIEFKRAVVEQSLQPGASVSRLARLHDINANQIFAWRKAYHEGLLGAAAFVPIILADTDGLDAPEMLEAPAAASGRLTIERKGARLDSTSAVRWAGVGSTSRITPWATSM</sequence>
<dbReference type="GO" id="GO:0043565">
    <property type="term" value="F:sequence-specific DNA binding"/>
    <property type="evidence" value="ECO:0007669"/>
    <property type="project" value="InterPro"/>
</dbReference>
<reference evidence="3 4" key="1">
    <citation type="submission" date="2012-09" db="EMBL/GenBank/DDBJ databases">
        <title>Draft Genome Sequences of 6 Strains from Genus Thauera.</title>
        <authorList>
            <person name="Liu B."/>
            <person name="Shapleigh J.P."/>
            <person name="Frostegard A.H."/>
        </authorList>
    </citation>
    <scope>NUCLEOTIDE SEQUENCE [LARGE SCALE GENOMIC DNA]</scope>
    <source>
        <strain evidence="4">47Lol / DSM 12138</strain>
    </source>
</reference>
<dbReference type="eggNOG" id="COG2963">
    <property type="taxonomic scope" value="Bacteria"/>
</dbReference>
<dbReference type="GO" id="GO:0004803">
    <property type="term" value="F:transposase activity"/>
    <property type="evidence" value="ECO:0007669"/>
    <property type="project" value="InterPro"/>
</dbReference>
<dbReference type="SUPFAM" id="SSF48295">
    <property type="entry name" value="TrpR-like"/>
    <property type="match status" value="1"/>
</dbReference>
<accession>N6YP87</accession>
<keyword evidence="4" id="KW-1185">Reference proteome</keyword>
<protein>
    <submittedName>
        <fullName evidence="3">Transposase IS3/IS911 family protein</fullName>
    </submittedName>
</protein>
<dbReference type="AlphaFoldDB" id="N6YP87"/>
<evidence type="ECO:0000313" key="3">
    <source>
        <dbReference type="EMBL" id="ENO84192.1"/>
    </source>
</evidence>
<dbReference type="Pfam" id="PF01527">
    <property type="entry name" value="HTH_Tnp_1"/>
    <property type="match status" value="1"/>
</dbReference>
<dbReference type="GO" id="GO:0006313">
    <property type="term" value="P:DNA transposition"/>
    <property type="evidence" value="ECO:0007669"/>
    <property type="project" value="InterPro"/>
</dbReference>
<feature type="region of interest" description="Disordered" evidence="2">
    <location>
        <begin position="1"/>
        <end position="22"/>
    </location>
</feature>
<dbReference type="PANTHER" id="PTHR37936">
    <property type="entry name" value="TRANSPOSASE INSC FOR INSERTION ELEMENT IS2A-RELATED"/>
    <property type="match status" value="1"/>
</dbReference>
<dbReference type="PANTHER" id="PTHR37936:SF3">
    <property type="entry name" value="TRANSPOSASE INSC FOR INSERTION ELEMENT IS2A-RELATED"/>
    <property type="match status" value="1"/>
</dbReference>
<dbReference type="EMBL" id="AMXE01000118">
    <property type="protein sequence ID" value="ENO84192.1"/>
    <property type="molecule type" value="Genomic_DNA"/>
</dbReference>
<feature type="non-terminal residue" evidence="3">
    <location>
        <position position="133"/>
    </location>
</feature>
<dbReference type="InterPro" id="IPR010921">
    <property type="entry name" value="Trp_repressor/repl_initiator"/>
</dbReference>